<evidence type="ECO:0000313" key="3">
    <source>
        <dbReference type="EMBL" id="QJS02751.1"/>
    </source>
</evidence>
<proteinExistence type="predicted"/>
<name>A0A6M4NXT4_KLEPN</name>
<dbReference type="EMBL" id="MN891679">
    <property type="protein sequence ID" value="QIS32160.1"/>
    <property type="molecule type" value="Genomic_DNA"/>
</dbReference>
<dbReference type="SUPFAM" id="SSF46894">
    <property type="entry name" value="C-terminal effector domain of the bipartite response regulators"/>
    <property type="match status" value="1"/>
</dbReference>
<dbReference type="EMBL" id="MN891677">
    <property type="protein sequence ID" value="QIS32002.1"/>
    <property type="molecule type" value="Genomic_DNA"/>
</dbReference>
<dbReference type="GO" id="GO:0006355">
    <property type="term" value="P:regulation of DNA-templated transcription"/>
    <property type="evidence" value="ECO:0007669"/>
    <property type="project" value="InterPro"/>
</dbReference>
<dbReference type="GO" id="GO:0003677">
    <property type="term" value="F:DNA binding"/>
    <property type="evidence" value="ECO:0007669"/>
    <property type="project" value="InterPro"/>
</dbReference>
<dbReference type="InterPro" id="IPR016032">
    <property type="entry name" value="Sig_transdc_resp-reg_C-effctor"/>
</dbReference>
<reference evidence="1" key="1">
    <citation type="submission" date="2019-12" db="EMBL/GenBank/DDBJ databases">
        <title>Compelete sequence of pZZ41-KPC.</title>
        <authorList>
            <person name="Zhou D."/>
        </authorList>
    </citation>
    <scope>NUCLEOTIDE SEQUENCE</scope>
    <source>
        <strain evidence="1">ZZ41</strain>
        <plasmid evidence="1">pZZ41-KPC</plasmid>
    </source>
</reference>
<sequence>MCAKDRSQNSVCSQTELVNSLFHLADVSSCPCLIRDSSGIIVHSNLLLTSKILEDINISKVFSLFSHSDLRSLNEEDVRVITYGGGKIVDGVTIGKYNCSILIEGFFVCDRVYTKWTFVNIKTLDFDFSDKLVSFKNSFLDLISSLAKENVNKWYVLHLHSFGFTHGQISNLIGISEKTSRNYSLEIRRVLKVSNQDELILLQISSSLYHILISNISKPLARKGFSIIKGHFR</sequence>
<accession>A0A6M4NXT4</accession>
<evidence type="ECO:0000313" key="2">
    <source>
        <dbReference type="EMBL" id="QIS32160.1"/>
    </source>
</evidence>
<dbReference type="Gene3D" id="3.30.450.20">
    <property type="entry name" value="PAS domain"/>
    <property type="match status" value="1"/>
</dbReference>
<geneLocation type="plasmid" evidence="2">
    <name>pZZ40-KPC</name>
</geneLocation>
<protein>
    <recommendedName>
        <fullName evidence="4">Conjugal transfer transcriptional regulator TraJ</fullName>
    </recommendedName>
</protein>
<reference evidence="2" key="2">
    <citation type="submission" date="2019-12" db="EMBL/GenBank/DDBJ databases">
        <authorList>
            <person name="Zhou D."/>
        </authorList>
    </citation>
    <scope>NUCLEOTIDE SEQUENCE</scope>
    <source>
        <strain evidence="2">ZZ40</strain>
        <plasmid evidence="2">pZZ40-KPC</plasmid>
    </source>
</reference>
<evidence type="ECO:0008006" key="4">
    <source>
        <dbReference type="Google" id="ProtNLM"/>
    </source>
</evidence>
<dbReference type="EMBL" id="MT108213">
    <property type="protein sequence ID" value="QJS02751.1"/>
    <property type="molecule type" value="Genomic_DNA"/>
</dbReference>
<geneLocation type="plasmid" evidence="1">
    <name>pZZ41-KPC</name>
</geneLocation>
<geneLocation type="plasmid" evidence="3">
    <name>pZZ100-KPC</name>
</geneLocation>
<dbReference type="RefSeq" id="WP_094898581.1">
    <property type="nucleotide sequence ID" value="NZ_CP056856.1"/>
</dbReference>
<evidence type="ECO:0000313" key="1">
    <source>
        <dbReference type="EMBL" id="QIS32002.1"/>
    </source>
</evidence>
<keyword evidence="3" id="KW-0614">Plasmid</keyword>
<reference evidence="3" key="3">
    <citation type="submission" date="2020-02" db="EMBL/GenBank/DDBJ databases">
        <title>Compelete sequence of pZZ100-KPC.</title>
        <authorList>
            <person name="Zhou D."/>
        </authorList>
    </citation>
    <scope>NUCLEOTIDE SEQUENCE</scope>
    <source>
        <strain evidence="3">ZZ100</strain>
        <plasmid evidence="3">pZZ100-KPC</plasmid>
    </source>
</reference>
<organism evidence="3">
    <name type="scientific">Klebsiella pneumoniae</name>
    <dbReference type="NCBI Taxonomy" id="573"/>
    <lineage>
        <taxon>Bacteria</taxon>
        <taxon>Pseudomonadati</taxon>
        <taxon>Pseudomonadota</taxon>
        <taxon>Gammaproteobacteria</taxon>
        <taxon>Enterobacterales</taxon>
        <taxon>Enterobacteriaceae</taxon>
        <taxon>Klebsiella/Raoultella group</taxon>
        <taxon>Klebsiella</taxon>
        <taxon>Klebsiella pneumoniae complex</taxon>
    </lineage>
</organism>
<dbReference type="AlphaFoldDB" id="A0A6M4NXT4"/>